<evidence type="ECO:0000313" key="1">
    <source>
        <dbReference type="EMBL" id="KAK7410749.1"/>
    </source>
</evidence>
<name>A0AAN9SYL4_PSOTE</name>
<organism evidence="1 2">
    <name type="scientific">Psophocarpus tetragonolobus</name>
    <name type="common">Winged bean</name>
    <name type="synonym">Dolichos tetragonolobus</name>
    <dbReference type="NCBI Taxonomy" id="3891"/>
    <lineage>
        <taxon>Eukaryota</taxon>
        <taxon>Viridiplantae</taxon>
        <taxon>Streptophyta</taxon>
        <taxon>Embryophyta</taxon>
        <taxon>Tracheophyta</taxon>
        <taxon>Spermatophyta</taxon>
        <taxon>Magnoliopsida</taxon>
        <taxon>eudicotyledons</taxon>
        <taxon>Gunneridae</taxon>
        <taxon>Pentapetalae</taxon>
        <taxon>rosids</taxon>
        <taxon>fabids</taxon>
        <taxon>Fabales</taxon>
        <taxon>Fabaceae</taxon>
        <taxon>Papilionoideae</taxon>
        <taxon>50 kb inversion clade</taxon>
        <taxon>NPAAA clade</taxon>
        <taxon>indigoferoid/millettioid clade</taxon>
        <taxon>Phaseoleae</taxon>
        <taxon>Psophocarpus</taxon>
    </lineage>
</organism>
<proteinExistence type="predicted"/>
<sequence>MWMWVQVSHRPRGAVRNVAIARGSQCGETRSFVEVVFHDQATKVSIRKGQASVKGDRSMCHMRWSQYLIVSPSKAEKTKEEMSHEVYADGGSSHVVCTKASSFLANLDEEGQAHGVRIECSVSTVGHMEQSIVIPQ</sequence>
<gene>
    <name evidence="1" type="ORF">VNO78_01800</name>
</gene>
<comment type="caution">
    <text evidence="1">The sequence shown here is derived from an EMBL/GenBank/DDBJ whole genome shotgun (WGS) entry which is preliminary data.</text>
</comment>
<reference evidence="1 2" key="1">
    <citation type="submission" date="2024-01" db="EMBL/GenBank/DDBJ databases">
        <title>The genomes of 5 underutilized Papilionoideae crops provide insights into root nodulation and disease resistanc.</title>
        <authorList>
            <person name="Jiang F."/>
        </authorList>
    </citation>
    <scope>NUCLEOTIDE SEQUENCE [LARGE SCALE GENOMIC DNA]</scope>
    <source>
        <strain evidence="1">DUOXIRENSHENG_FW03</strain>
        <tissue evidence="1">Leaves</tissue>
    </source>
</reference>
<keyword evidence="2" id="KW-1185">Reference proteome</keyword>
<accession>A0AAN9SYL4</accession>
<dbReference type="Proteomes" id="UP001386955">
    <property type="component" value="Unassembled WGS sequence"/>
</dbReference>
<protein>
    <submittedName>
        <fullName evidence="1">Uncharacterized protein</fullName>
    </submittedName>
</protein>
<evidence type="ECO:0000313" key="2">
    <source>
        <dbReference type="Proteomes" id="UP001386955"/>
    </source>
</evidence>
<dbReference type="AlphaFoldDB" id="A0AAN9SYL4"/>
<dbReference type="EMBL" id="JAYMYS010000001">
    <property type="protein sequence ID" value="KAK7410749.1"/>
    <property type="molecule type" value="Genomic_DNA"/>
</dbReference>